<dbReference type="InterPro" id="IPR036097">
    <property type="entry name" value="HisK_dim/P_sf"/>
</dbReference>
<organism evidence="22 23">
    <name type="scientific">Planktothrix serta PCC 8927</name>
    <dbReference type="NCBI Taxonomy" id="671068"/>
    <lineage>
        <taxon>Bacteria</taxon>
        <taxon>Bacillati</taxon>
        <taxon>Cyanobacteriota</taxon>
        <taxon>Cyanophyceae</taxon>
        <taxon>Oscillatoriophycideae</taxon>
        <taxon>Oscillatoriales</taxon>
        <taxon>Microcoleaceae</taxon>
        <taxon>Planktothrix</taxon>
    </lineage>
</organism>
<dbReference type="Gene3D" id="3.40.50.2300">
    <property type="match status" value="1"/>
</dbReference>
<dbReference type="Gene3D" id="1.10.287.130">
    <property type="match status" value="1"/>
</dbReference>
<dbReference type="PROSITE" id="PS50885">
    <property type="entry name" value="HAMP"/>
    <property type="match status" value="1"/>
</dbReference>
<keyword evidence="12 18" id="KW-1133">Transmembrane helix</keyword>
<dbReference type="CDD" id="cd06225">
    <property type="entry name" value="HAMP"/>
    <property type="match status" value="1"/>
</dbReference>
<keyword evidence="6 16" id="KW-0597">Phosphoprotein</keyword>
<evidence type="ECO:0000256" key="13">
    <source>
        <dbReference type="ARBA" id="ARBA00023012"/>
    </source>
</evidence>
<dbReference type="SMART" id="SM00388">
    <property type="entry name" value="HisKA"/>
    <property type="match status" value="1"/>
</dbReference>
<dbReference type="FunFam" id="1.10.287.130:FF:000004">
    <property type="entry name" value="Ethylene receptor 1"/>
    <property type="match status" value="1"/>
</dbReference>
<dbReference type="InterPro" id="IPR003594">
    <property type="entry name" value="HATPase_dom"/>
</dbReference>
<dbReference type="CDD" id="cd17546">
    <property type="entry name" value="REC_hyHK_CKI1_RcsC-like"/>
    <property type="match status" value="1"/>
</dbReference>
<dbReference type="PROSITE" id="PS50109">
    <property type="entry name" value="HIS_KIN"/>
    <property type="match status" value="1"/>
</dbReference>
<feature type="domain" description="Histidine kinase" evidence="19">
    <location>
        <begin position="477"/>
        <end position="703"/>
    </location>
</feature>
<keyword evidence="13" id="KW-0902">Two-component regulatory system</keyword>
<dbReference type="PANTHER" id="PTHR43047">
    <property type="entry name" value="TWO-COMPONENT HISTIDINE PROTEIN KINASE"/>
    <property type="match status" value="1"/>
</dbReference>
<dbReference type="SMART" id="SM00448">
    <property type="entry name" value="REC"/>
    <property type="match status" value="1"/>
</dbReference>
<protein>
    <recommendedName>
        <fullName evidence="15">Circadian input-output histidine kinase CikA</fullName>
        <ecNumber evidence="4">2.7.13.3</ecNumber>
    </recommendedName>
</protein>
<dbReference type="SUPFAM" id="SSF52172">
    <property type="entry name" value="CheY-like"/>
    <property type="match status" value="1"/>
</dbReference>
<keyword evidence="23" id="KW-1185">Reference proteome</keyword>
<comment type="subcellular location">
    <subcellularLocation>
        <location evidence="2">Cell membrane</location>
        <topology evidence="2">Multi-pass membrane protein</topology>
    </subcellularLocation>
</comment>
<feature type="transmembrane region" description="Helical" evidence="18">
    <location>
        <begin position="365"/>
        <end position="383"/>
    </location>
</feature>
<dbReference type="EC" id="2.7.13.3" evidence="4"/>
<keyword evidence="7 22" id="KW-0808">Transferase</keyword>
<dbReference type="Gene3D" id="3.30.565.10">
    <property type="entry name" value="Histidine kinase-like ATPase, C-terminal domain"/>
    <property type="match status" value="1"/>
</dbReference>
<reference evidence="22" key="1">
    <citation type="submission" date="2019-10" db="EMBL/GenBank/DDBJ databases">
        <authorList>
            <consortium name="Genoscope - CEA"/>
            <person name="William W."/>
        </authorList>
    </citation>
    <scope>NUCLEOTIDE SEQUENCE [LARGE SCALE GENOMIC DNA]</scope>
    <source>
        <strain evidence="22">BBR_PRJEB10992</strain>
    </source>
</reference>
<dbReference type="SUPFAM" id="SSF47384">
    <property type="entry name" value="Homodimeric domain of signal transducing histidine kinase"/>
    <property type="match status" value="1"/>
</dbReference>
<evidence type="ECO:0000256" key="11">
    <source>
        <dbReference type="ARBA" id="ARBA00022840"/>
    </source>
</evidence>
<feature type="coiled-coil region" evidence="17">
    <location>
        <begin position="443"/>
        <end position="477"/>
    </location>
</feature>
<accession>A0A7Z9BTE8</accession>
<dbReference type="FunFam" id="3.30.565.10:FF:000010">
    <property type="entry name" value="Sensor histidine kinase RcsC"/>
    <property type="match status" value="1"/>
</dbReference>
<dbReference type="AlphaFoldDB" id="A0A7Z9BTE8"/>
<dbReference type="SMART" id="SM00304">
    <property type="entry name" value="HAMP"/>
    <property type="match status" value="1"/>
</dbReference>
<keyword evidence="5" id="KW-1003">Cell membrane</keyword>
<dbReference type="InterPro" id="IPR033479">
    <property type="entry name" value="dCache_1"/>
</dbReference>
<dbReference type="SUPFAM" id="SSF55874">
    <property type="entry name" value="ATPase domain of HSP90 chaperone/DNA topoisomerase II/histidine kinase"/>
    <property type="match status" value="1"/>
</dbReference>
<dbReference type="CDD" id="cd16922">
    <property type="entry name" value="HATPase_EvgS-ArcB-TorS-like"/>
    <property type="match status" value="1"/>
</dbReference>
<evidence type="ECO:0000256" key="9">
    <source>
        <dbReference type="ARBA" id="ARBA00022741"/>
    </source>
</evidence>
<dbReference type="InterPro" id="IPR003661">
    <property type="entry name" value="HisK_dim/P_dom"/>
</dbReference>
<evidence type="ECO:0000256" key="4">
    <source>
        <dbReference type="ARBA" id="ARBA00012438"/>
    </source>
</evidence>
<dbReference type="GO" id="GO:0005524">
    <property type="term" value="F:ATP binding"/>
    <property type="evidence" value="ECO:0007669"/>
    <property type="project" value="UniProtKB-KW"/>
</dbReference>
<dbReference type="PRINTS" id="PR00344">
    <property type="entry name" value="BCTRLSENSOR"/>
</dbReference>
<dbReference type="Gene3D" id="3.30.450.20">
    <property type="entry name" value="PAS domain"/>
    <property type="match status" value="1"/>
</dbReference>
<evidence type="ECO:0000256" key="17">
    <source>
        <dbReference type="SAM" id="Coils"/>
    </source>
</evidence>
<dbReference type="Pfam" id="PF00072">
    <property type="entry name" value="Response_reg"/>
    <property type="match status" value="1"/>
</dbReference>
<evidence type="ECO:0000259" key="19">
    <source>
        <dbReference type="PROSITE" id="PS50109"/>
    </source>
</evidence>
<evidence type="ECO:0000259" key="21">
    <source>
        <dbReference type="PROSITE" id="PS50885"/>
    </source>
</evidence>
<evidence type="ECO:0000256" key="5">
    <source>
        <dbReference type="ARBA" id="ARBA00022475"/>
    </source>
</evidence>
<feature type="modified residue" description="4-aspartylphosphate" evidence="16">
    <location>
        <position position="776"/>
    </location>
</feature>
<feature type="transmembrane region" description="Helical" evidence="18">
    <location>
        <begin position="30"/>
        <end position="54"/>
    </location>
</feature>
<dbReference type="Proteomes" id="UP000184550">
    <property type="component" value="Unassembled WGS sequence"/>
</dbReference>
<evidence type="ECO:0000313" key="23">
    <source>
        <dbReference type="Proteomes" id="UP000184550"/>
    </source>
</evidence>
<evidence type="ECO:0000256" key="15">
    <source>
        <dbReference type="ARBA" id="ARBA00074306"/>
    </source>
</evidence>
<dbReference type="CDD" id="cd00082">
    <property type="entry name" value="HisKA"/>
    <property type="match status" value="1"/>
</dbReference>
<evidence type="ECO:0000256" key="10">
    <source>
        <dbReference type="ARBA" id="ARBA00022777"/>
    </source>
</evidence>
<evidence type="ECO:0000256" key="18">
    <source>
        <dbReference type="SAM" id="Phobius"/>
    </source>
</evidence>
<dbReference type="InterPro" id="IPR036890">
    <property type="entry name" value="HATPase_C_sf"/>
</dbReference>
<evidence type="ECO:0000256" key="8">
    <source>
        <dbReference type="ARBA" id="ARBA00022692"/>
    </source>
</evidence>
<dbReference type="InterPro" id="IPR011006">
    <property type="entry name" value="CheY-like_superfamily"/>
</dbReference>
<evidence type="ECO:0000259" key="20">
    <source>
        <dbReference type="PROSITE" id="PS50110"/>
    </source>
</evidence>
<evidence type="ECO:0000256" key="6">
    <source>
        <dbReference type="ARBA" id="ARBA00022553"/>
    </source>
</evidence>
<keyword evidence="17" id="KW-0175">Coiled coil</keyword>
<proteinExistence type="inferred from homology"/>
<sequence>MAKFSLIEFYMMSRLPPLFRRLQKWQGIPLRWVLVVPFLLEISIAVGLTGWLAFSQGEKAINELAQQIENEVSFRIQQHLTTYLSTPHQINKINADAVELGLLDLQNFAEVGQYFWQQLQAFDVGYIYYVLPTGEYAGAGYFLDLNKASIDELSPQTEWKSNTYATDPLGNRTKLLGSFDDYKPRNEAAYTDAVRAKKPIWSQIYQWDNFPDIISISASYPLYNTSNDLVAVLISNLRLSQISEFLKRLKISESGQTFILERNGFLVASSSSKPPYKMVNGVAKRLNAADSQDVMIRETVNAIIQELGQIHSINTDQSVHLSINNQRQFIKITPWKDPWGLDWLIVVVVPESDFMGQINANTQKTIILCIVAVGISTLFGLLTSRWISRKILRLSIASRQIANGNLQQKIQIKGIKEIKILGDSFNQMAEQLQQSFTVLATANETLEQRVEERTTQLQTAKEEAESANQAKSEFLANMSHELRTPLNGILGYAQILQREPNLTPKHLQGLHIIYECGSHLLTLINDILDFSKIEARKLELYPVDFNLEHCLWGIIEVCRLKAEQKELEFSYQPLTPLPEGIHADEKRLRQVLLNLLGNAIKFTNTGSVCFQVQVLSESTESDSVQIYTLRFEVEDTGIGITSEQIQKIFLPFEQVGEHARKAEGTGLGLAISHQIVEMMAGEINVESIPGIGSKFWFDVNLPAAKVQKVKRTETEQKIVSYQGEKRTILIVDDRWENRSVIVNFLEPLGFELLEATQGQEGLEKVKAWYPNVVITDLMMPILGGLEMTRQLRTDPEFSDLIIIASSASVFSADQEECLKAGCNGFLSKPIQEQVLLNQLQEMLKLTWIYKSSEPVKYKSKAPVSVSSLMIPPSQELINLYNLAKGGYILEIQTEANRIKRLDAQYTAFADYIIQLAEDFEDEQIIHFIQPYINK</sequence>
<evidence type="ECO:0000256" key="2">
    <source>
        <dbReference type="ARBA" id="ARBA00004651"/>
    </source>
</evidence>
<dbReference type="Pfam" id="PF00512">
    <property type="entry name" value="HisKA"/>
    <property type="match status" value="1"/>
</dbReference>
<dbReference type="EMBL" id="CZCU02000151">
    <property type="protein sequence ID" value="VXD22205.1"/>
    <property type="molecule type" value="Genomic_DNA"/>
</dbReference>
<dbReference type="PANTHER" id="PTHR43047:SF72">
    <property type="entry name" value="OSMOSENSING HISTIDINE PROTEIN KINASE SLN1"/>
    <property type="match status" value="1"/>
</dbReference>
<dbReference type="SMART" id="SM00387">
    <property type="entry name" value="HATPase_c"/>
    <property type="match status" value="1"/>
</dbReference>
<dbReference type="SUPFAM" id="SSF158472">
    <property type="entry name" value="HAMP domain-like"/>
    <property type="match status" value="1"/>
</dbReference>
<dbReference type="Pfam" id="PF02518">
    <property type="entry name" value="HATPase_c"/>
    <property type="match status" value="1"/>
</dbReference>
<dbReference type="InterPro" id="IPR001789">
    <property type="entry name" value="Sig_transdc_resp-reg_receiver"/>
</dbReference>
<dbReference type="GO" id="GO:0009927">
    <property type="term" value="F:histidine phosphotransfer kinase activity"/>
    <property type="evidence" value="ECO:0007669"/>
    <property type="project" value="TreeGrafter"/>
</dbReference>
<dbReference type="Pfam" id="PF00672">
    <property type="entry name" value="HAMP"/>
    <property type="match status" value="1"/>
</dbReference>
<gene>
    <name evidence="22" type="ORF">PL8927_740010</name>
</gene>
<evidence type="ECO:0000256" key="3">
    <source>
        <dbReference type="ARBA" id="ARBA00006402"/>
    </source>
</evidence>
<comment type="similarity">
    <text evidence="3">In the N-terminal section; belongs to the phytochrome family.</text>
</comment>
<keyword evidence="9" id="KW-0547">Nucleotide-binding</keyword>
<keyword evidence="10 22" id="KW-0418">Kinase</keyword>
<feature type="domain" description="HAMP" evidence="21">
    <location>
        <begin position="385"/>
        <end position="437"/>
    </location>
</feature>
<comment type="caution">
    <text evidence="22">The sequence shown here is derived from an EMBL/GenBank/DDBJ whole genome shotgun (WGS) entry which is preliminary data.</text>
</comment>
<name>A0A7Z9BTE8_9CYAN</name>
<evidence type="ECO:0000256" key="1">
    <source>
        <dbReference type="ARBA" id="ARBA00000085"/>
    </source>
</evidence>
<dbReference type="InterPro" id="IPR003660">
    <property type="entry name" value="HAMP_dom"/>
</dbReference>
<keyword evidence="11" id="KW-0067">ATP-binding</keyword>
<dbReference type="GO" id="GO:0000155">
    <property type="term" value="F:phosphorelay sensor kinase activity"/>
    <property type="evidence" value="ECO:0007669"/>
    <property type="project" value="InterPro"/>
</dbReference>
<dbReference type="Gene3D" id="6.10.340.10">
    <property type="match status" value="1"/>
</dbReference>
<evidence type="ECO:0000256" key="16">
    <source>
        <dbReference type="PROSITE-ProRule" id="PRU00169"/>
    </source>
</evidence>
<dbReference type="PROSITE" id="PS50110">
    <property type="entry name" value="RESPONSE_REGULATORY"/>
    <property type="match status" value="1"/>
</dbReference>
<evidence type="ECO:0000256" key="14">
    <source>
        <dbReference type="ARBA" id="ARBA00023136"/>
    </source>
</evidence>
<dbReference type="InterPro" id="IPR004358">
    <property type="entry name" value="Sig_transdc_His_kin-like_C"/>
</dbReference>
<keyword evidence="14 18" id="KW-0472">Membrane</keyword>
<evidence type="ECO:0000256" key="12">
    <source>
        <dbReference type="ARBA" id="ARBA00022989"/>
    </source>
</evidence>
<dbReference type="GO" id="GO:0005886">
    <property type="term" value="C:plasma membrane"/>
    <property type="evidence" value="ECO:0007669"/>
    <property type="project" value="UniProtKB-SubCell"/>
</dbReference>
<dbReference type="RefSeq" id="WP_231506060.1">
    <property type="nucleotide sequence ID" value="NZ_LR734877.1"/>
</dbReference>
<comment type="catalytic activity">
    <reaction evidence="1">
        <text>ATP + protein L-histidine = ADP + protein N-phospho-L-histidine.</text>
        <dbReference type="EC" id="2.7.13.3"/>
    </reaction>
</comment>
<dbReference type="InterPro" id="IPR005467">
    <property type="entry name" value="His_kinase_dom"/>
</dbReference>
<keyword evidence="8 18" id="KW-0812">Transmembrane</keyword>
<dbReference type="Pfam" id="PF02743">
    <property type="entry name" value="dCache_1"/>
    <property type="match status" value="1"/>
</dbReference>
<feature type="domain" description="Response regulatory" evidence="20">
    <location>
        <begin position="727"/>
        <end position="843"/>
    </location>
</feature>
<evidence type="ECO:0000313" key="22">
    <source>
        <dbReference type="EMBL" id="VXD22205.1"/>
    </source>
</evidence>
<evidence type="ECO:0000256" key="7">
    <source>
        <dbReference type="ARBA" id="ARBA00022679"/>
    </source>
</evidence>